<feature type="transmembrane region" description="Helical" evidence="1">
    <location>
        <begin position="61"/>
        <end position="82"/>
    </location>
</feature>
<reference evidence="2" key="2">
    <citation type="journal article" date="2015" name="Data Brief">
        <title>Shoot transcriptome of the giant reed, Arundo donax.</title>
        <authorList>
            <person name="Barrero R.A."/>
            <person name="Guerrero F.D."/>
            <person name="Moolhuijzen P."/>
            <person name="Goolsby J.A."/>
            <person name="Tidwell J."/>
            <person name="Bellgard S.E."/>
            <person name="Bellgard M.I."/>
        </authorList>
    </citation>
    <scope>NUCLEOTIDE SEQUENCE</scope>
    <source>
        <tissue evidence="2">Shoot tissue taken approximately 20 cm above the soil surface</tissue>
    </source>
</reference>
<keyword evidence="1" id="KW-0472">Membrane</keyword>
<evidence type="ECO:0000256" key="1">
    <source>
        <dbReference type="SAM" id="Phobius"/>
    </source>
</evidence>
<evidence type="ECO:0000313" key="2">
    <source>
        <dbReference type="EMBL" id="JAD87875.1"/>
    </source>
</evidence>
<sequence length="85" mass="10110">MWFPYLTLRHMAKNTLYRFCSCTPAYLLFVEKFKMTFSFTSTFEYAHLESLIILSAVQYDITALLCIIFLCFVVNLFFFLGWTCN</sequence>
<keyword evidence="1" id="KW-0812">Transmembrane</keyword>
<proteinExistence type="predicted"/>
<name>A0A0A9DQD9_ARUDO</name>
<dbReference type="EMBL" id="GBRH01210020">
    <property type="protein sequence ID" value="JAD87875.1"/>
    <property type="molecule type" value="Transcribed_RNA"/>
</dbReference>
<dbReference type="AlphaFoldDB" id="A0A0A9DQD9"/>
<accession>A0A0A9DQD9</accession>
<protein>
    <submittedName>
        <fullName evidence="2">Uncharacterized protein</fullName>
    </submittedName>
</protein>
<keyword evidence="1" id="KW-1133">Transmembrane helix</keyword>
<organism evidence="2">
    <name type="scientific">Arundo donax</name>
    <name type="common">Giant reed</name>
    <name type="synonym">Donax arundinaceus</name>
    <dbReference type="NCBI Taxonomy" id="35708"/>
    <lineage>
        <taxon>Eukaryota</taxon>
        <taxon>Viridiplantae</taxon>
        <taxon>Streptophyta</taxon>
        <taxon>Embryophyta</taxon>
        <taxon>Tracheophyta</taxon>
        <taxon>Spermatophyta</taxon>
        <taxon>Magnoliopsida</taxon>
        <taxon>Liliopsida</taxon>
        <taxon>Poales</taxon>
        <taxon>Poaceae</taxon>
        <taxon>PACMAD clade</taxon>
        <taxon>Arundinoideae</taxon>
        <taxon>Arundineae</taxon>
        <taxon>Arundo</taxon>
    </lineage>
</organism>
<reference evidence="2" key="1">
    <citation type="submission" date="2014-09" db="EMBL/GenBank/DDBJ databases">
        <authorList>
            <person name="Magalhaes I.L.F."/>
            <person name="Oliveira U."/>
            <person name="Santos F.R."/>
            <person name="Vidigal T.H.D.A."/>
            <person name="Brescovit A.D."/>
            <person name="Santos A.J."/>
        </authorList>
    </citation>
    <scope>NUCLEOTIDE SEQUENCE</scope>
    <source>
        <tissue evidence="2">Shoot tissue taken approximately 20 cm above the soil surface</tissue>
    </source>
</reference>